<name>A0A9Q0NEG9_9DIPT</name>
<feature type="signal peptide" evidence="1">
    <location>
        <begin position="1"/>
        <end position="21"/>
    </location>
</feature>
<evidence type="ECO:0000313" key="2">
    <source>
        <dbReference type="EMBL" id="KAJ6648809.1"/>
    </source>
</evidence>
<dbReference type="Proteomes" id="UP001151699">
    <property type="component" value="Chromosome A"/>
</dbReference>
<proteinExistence type="predicted"/>
<feature type="non-terminal residue" evidence="2">
    <location>
        <position position="1"/>
    </location>
</feature>
<evidence type="ECO:0000313" key="3">
    <source>
        <dbReference type="Proteomes" id="UP001151699"/>
    </source>
</evidence>
<sequence>MKAHIFLTIFFLALYSTNLNGFHLEGHLDGNRTTETTVPKSIQNGTVISRNKTHHELLGTGPIKQVSTENSTEGVLSNKDKTKSYGPWWSSSRYTVPEKPLNLGINLNRSKRVSFGHSILHKSSKDSHKLGSSLKDNNLSGIDVVVVDFIPSYARTKPRINTYVSPPFHYAQYPTSSIFDLFMGLSNSMNPSEMASDIYSRQNLERTWADPFWDRRLPFGSLMSPPVVQHRTNFYKLVEE</sequence>
<reference evidence="2" key="1">
    <citation type="submission" date="2022-07" db="EMBL/GenBank/DDBJ databases">
        <authorList>
            <person name="Trinca V."/>
            <person name="Uliana J.V.C."/>
            <person name="Torres T.T."/>
            <person name="Ward R.J."/>
            <person name="Monesi N."/>
        </authorList>
    </citation>
    <scope>NUCLEOTIDE SEQUENCE</scope>
    <source>
        <strain evidence="2">HSMRA1968</strain>
        <tissue evidence="2">Whole embryos</tissue>
    </source>
</reference>
<dbReference type="AlphaFoldDB" id="A0A9Q0NEG9"/>
<keyword evidence="3" id="KW-1185">Reference proteome</keyword>
<keyword evidence="1" id="KW-0732">Signal</keyword>
<dbReference type="EMBL" id="WJQU01000001">
    <property type="protein sequence ID" value="KAJ6648809.1"/>
    <property type="molecule type" value="Genomic_DNA"/>
</dbReference>
<feature type="chain" id="PRO_5040422962" evidence="1">
    <location>
        <begin position="22"/>
        <end position="240"/>
    </location>
</feature>
<accession>A0A9Q0NEG9</accession>
<organism evidence="2 3">
    <name type="scientific">Pseudolycoriella hygida</name>
    <dbReference type="NCBI Taxonomy" id="35572"/>
    <lineage>
        <taxon>Eukaryota</taxon>
        <taxon>Metazoa</taxon>
        <taxon>Ecdysozoa</taxon>
        <taxon>Arthropoda</taxon>
        <taxon>Hexapoda</taxon>
        <taxon>Insecta</taxon>
        <taxon>Pterygota</taxon>
        <taxon>Neoptera</taxon>
        <taxon>Endopterygota</taxon>
        <taxon>Diptera</taxon>
        <taxon>Nematocera</taxon>
        <taxon>Sciaroidea</taxon>
        <taxon>Sciaridae</taxon>
        <taxon>Pseudolycoriella</taxon>
    </lineage>
</organism>
<gene>
    <name evidence="2" type="ORF">Bhyg_04041</name>
</gene>
<protein>
    <submittedName>
        <fullName evidence="2">Uncharacterized protein</fullName>
    </submittedName>
</protein>
<comment type="caution">
    <text evidence="2">The sequence shown here is derived from an EMBL/GenBank/DDBJ whole genome shotgun (WGS) entry which is preliminary data.</text>
</comment>
<evidence type="ECO:0000256" key="1">
    <source>
        <dbReference type="SAM" id="SignalP"/>
    </source>
</evidence>